<dbReference type="STRING" id="1137993.SAMN05660209_02564"/>
<dbReference type="InterPro" id="IPR011055">
    <property type="entry name" value="Dup_hybrid_motif"/>
</dbReference>
<feature type="region of interest" description="Disordered" evidence="1">
    <location>
        <begin position="1"/>
        <end position="66"/>
    </location>
</feature>
<feature type="compositionally biased region" description="Low complexity" evidence="1">
    <location>
        <begin position="18"/>
        <end position="37"/>
    </location>
</feature>
<dbReference type="Gene3D" id="2.70.70.10">
    <property type="entry name" value="Glucose Permease (Domain IIA)"/>
    <property type="match status" value="1"/>
</dbReference>
<sequence>MTRSTGPALLERPRTDEAATGAIAAVPAPAEVVGETPGTPAAETPDAGERPAPVRRRAVPRPPGRRGPVWLAALVAGAVVAALPSTLGGDTAGLSGSAADYGLGVASDTGFSGDLEDAGVRRGITEAEAQARLGELAASRAAREPETVLPAQGRLTTCFCMRWGTMHYGLDLAGPLGTPIHSATDGVVLRAGRASGYGNAVYIQDPDGNVHVYGHMRYYDVEAGDLLHAGDQIAKIGNEGQSTGPHLHYQIHRGGMSGRPIDPQEWLAEHGVTV</sequence>
<keyword evidence="4" id="KW-1185">Reference proteome</keyword>
<dbReference type="Proteomes" id="UP000198921">
    <property type="component" value="Unassembled WGS sequence"/>
</dbReference>
<dbReference type="AlphaFoldDB" id="A0A1H3IYR7"/>
<dbReference type="SUPFAM" id="SSF51261">
    <property type="entry name" value="Duplicated hybrid motif"/>
    <property type="match status" value="1"/>
</dbReference>
<proteinExistence type="predicted"/>
<dbReference type="EMBL" id="FNOT01000006">
    <property type="protein sequence ID" value="SDY32439.1"/>
    <property type="molecule type" value="Genomic_DNA"/>
</dbReference>
<dbReference type="PANTHER" id="PTHR21666">
    <property type="entry name" value="PEPTIDASE-RELATED"/>
    <property type="match status" value="1"/>
</dbReference>
<dbReference type="CDD" id="cd12797">
    <property type="entry name" value="M23_peptidase"/>
    <property type="match status" value="1"/>
</dbReference>
<dbReference type="InterPro" id="IPR050570">
    <property type="entry name" value="Cell_wall_metabolism_enzyme"/>
</dbReference>
<dbReference type="RefSeq" id="WP_091156503.1">
    <property type="nucleotide sequence ID" value="NZ_FNOT01000006.1"/>
</dbReference>
<organism evidence="3 4">
    <name type="scientific">Geodermatophilus africanus</name>
    <dbReference type="NCBI Taxonomy" id="1137993"/>
    <lineage>
        <taxon>Bacteria</taxon>
        <taxon>Bacillati</taxon>
        <taxon>Actinomycetota</taxon>
        <taxon>Actinomycetes</taxon>
        <taxon>Geodermatophilales</taxon>
        <taxon>Geodermatophilaceae</taxon>
        <taxon>Geodermatophilus</taxon>
    </lineage>
</organism>
<reference evidence="4" key="1">
    <citation type="submission" date="2016-10" db="EMBL/GenBank/DDBJ databases">
        <authorList>
            <person name="Varghese N."/>
            <person name="Submissions S."/>
        </authorList>
    </citation>
    <scope>NUCLEOTIDE SEQUENCE [LARGE SCALE GENOMIC DNA]</scope>
    <source>
        <strain evidence="4">DSM 45422</strain>
    </source>
</reference>
<name>A0A1H3IYR7_9ACTN</name>
<evidence type="ECO:0000256" key="1">
    <source>
        <dbReference type="SAM" id="MobiDB-lite"/>
    </source>
</evidence>
<evidence type="ECO:0000313" key="4">
    <source>
        <dbReference type="Proteomes" id="UP000198921"/>
    </source>
</evidence>
<feature type="domain" description="M23ase beta-sheet core" evidence="2">
    <location>
        <begin position="166"/>
        <end position="263"/>
    </location>
</feature>
<evidence type="ECO:0000313" key="3">
    <source>
        <dbReference type="EMBL" id="SDY32439.1"/>
    </source>
</evidence>
<dbReference type="GO" id="GO:0004222">
    <property type="term" value="F:metalloendopeptidase activity"/>
    <property type="evidence" value="ECO:0007669"/>
    <property type="project" value="TreeGrafter"/>
</dbReference>
<dbReference type="OrthoDB" id="1099523at2"/>
<accession>A0A1H3IYR7</accession>
<dbReference type="Pfam" id="PF01551">
    <property type="entry name" value="Peptidase_M23"/>
    <property type="match status" value="1"/>
</dbReference>
<dbReference type="PANTHER" id="PTHR21666:SF270">
    <property type="entry name" value="MUREIN HYDROLASE ACTIVATOR ENVC"/>
    <property type="match status" value="1"/>
</dbReference>
<evidence type="ECO:0000259" key="2">
    <source>
        <dbReference type="Pfam" id="PF01551"/>
    </source>
</evidence>
<gene>
    <name evidence="3" type="ORF">SAMN05660209_02564</name>
</gene>
<dbReference type="InterPro" id="IPR016047">
    <property type="entry name" value="M23ase_b-sheet_dom"/>
</dbReference>
<protein>
    <submittedName>
        <fullName evidence="3">Peptidase family M23</fullName>
    </submittedName>
</protein>